<organism evidence="2 3">
    <name type="scientific">Oryza sativa subsp. japonica</name>
    <name type="common">Rice</name>
    <dbReference type="NCBI Taxonomy" id="39947"/>
    <lineage>
        <taxon>Eukaryota</taxon>
        <taxon>Viridiplantae</taxon>
        <taxon>Streptophyta</taxon>
        <taxon>Embryophyta</taxon>
        <taxon>Tracheophyta</taxon>
        <taxon>Spermatophyta</taxon>
        <taxon>Magnoliopsida</taxon>
        <taxon>Liliopsida</taxon>
        <taxon>Poales</taxon>
        <taxon>Poaceae</taxon>
        <taxon>BOP clade</taxon>
        <taxon>Oryzoideae</taxon>
        <taxon>Oryzeae</taxon>
        <taxon>Oryzinae</taxon>
        <taxon>Oryza</taxon>
        <taxon>Oryza sativa</taxon>
    </lineage>
</organism>
<gene>
    <name evidence="2" type="primary">P0567G03.33</name>
</gene>
<dbReference type="EMBL" id="AP005458">
    <property type="protein sequence ID" value="BAD54552.1"/>
    <property type="molecule type" value="Genomic_DNA"/>
</dbReference>
<reference evidence="3" key="2">
    <citation type="journal article" date="2008" name="Nucleic Acids Res.">
        <title>The rice annotation project database (RAP-DB): 2008 update.</title>
        <authorList>
            <consortium name="The rice annotation project (RAP)"/>
        </authorList>
    </citation>
    <scope>GENOME REANNOTATION</scope>
    <source>
        <strain evidence="3">cv. Nipponbare</strain>
    </source>
</reference>
<dbReference type="AlphaFoldDB" id="Q5Z639"/>
<proteinExistence type="predicted"/>
<feature type="compositionally biased region" description="Low complexity" evidence="1">
    <location>
        <begin position="280"/>
        <end position="332"/>
    </location>
</feature>
<reference evidence="3" key="1">
    <citation type="journal article" date="2005" name="Nature">
        <title>The map-based sequence of the rice genome.</title>
        <authorList>
            <consortium name="International rice genome sequencing project (IRGSP)"/>
            <person name="Matsumoto T."/>
            <person name="Wu J."/>
            <person name="Kanamori H."/>
            <person name="Katayose Y."/>
            <person name="Fujisawa M."/>
            <person name="Namiki N."/>
            <person name="Mizuno H."/>
            <person name="Yamamoto K."/>
            <person name="Antonio B.A."/>
            <person name="Baba T."/>
            <person name="Sakata K."/>
            <person name="Nagamura Y."/>
            <person name="Aoki H."/>
            <person name="Arikawa K."/>
            <person name="Arita K."/>
            <person name="Bito T."/>
            <person name="Chiden Y."/>
            <person name="Fujitsuka N."/>
            <person name="Fukunaka R."/>
            <person name="Hamada M."/>
            <person name="Harada C."/>
            <person name="Hayashi A."/>
            <person name="Hijishita S."/>
            <person name="Honda M."/>
            <person name="Hosokawa S."/>
            <person name="Ichikawa Y."/>
            <person name="Idonuma A."/>
            <person name="Iijima M."/>
            <person name="Ikeda M."/>
            <person name="Ikeno M."/>
            <person name="Ito K."/>
            <person name="Ito S."/>
            <person name="Ito T."/>
            <person name="Ito Y."/>
            <person name="Ito Y."/>
            <person name="Iwabuchi A."/>
            <person name="Kamiya K."/>
            <person name="Karasawa W."/>
            <person name="Kurita K."/>
            <person name="Katagiri S."/>
            <person name="Kikuta A."/>
            <person name="Kobayashi H."/>
            <person name="Kobayashi N."/>
            <person name="Machita K."/>
            <person name="Maehara T."/>
            <person name="Masukawa M."/>
            <person name="Mizubayashi T."/>
            <person name="Mukai Y."/>
            <person name="Nagasaki H."/>
            <person name="Nagata Y."/>
            <person name="Naito S."/>
            <person name="Nakashima M."/>
            <person name="Nakama Y."/>
            <person name="Nakamichi Y."/>
            <person name="Nakamura M."/>
            <person name="Meguro A."/>
            <person name="Negishi M."/>
            <person name="Ohta I."/>
            <person name="Ohta T."/>
            <person name="Okamoto M."/>
            <person name="Ono N."/>
            <person name="Saji S."/>
            <person name="Sakaguchi M."/>
            <person name="Sakai K."/>
            <person name="Shibata M."/>
            <person name="Shimokawa T."/>
            <person name="Song J."/>
            <person name="Takazaki Y."/>
            <person name="Terasawa K."/>
            <person name="Tsugane M."/>
            <person name="Tsuji K."/>
            <person name="Ueda S."/>
            <person name="Waki K."/>
            <person name="Yamagata H."/>
            <person name="Yamamoto M."/>
            <person name="Yamamoto S."/>
            <person name="Yamane H."/>
            <person name="Yoshiki S."/>
            <person name="Yoshihara R."/>
            <person name="Yukawa K."/>
            <person name="Zhong H."/>
            <person name="Yano M."/>
            <person name="Yuan Q."/>
            <person name="Ouyang S."/>
            <person name="Liu J."/>
            <person name="Jones K.M."/>
            <person name="Gansberger K."/>
            <person name="Moffat K."/>
            <person name="Hill J."/>
            <person name="Bera J."/>
            <person name="Fadrosh D."/>
            <person name="Jin S."/>
            <person name="Johri S."/>
            <person name="Kim M."/>
            <person name="Overton L."/>
            <person name="Reardon M."/>
            <person name="Tsitrin T."/>
            <person name="Vuong H."/>
            <person name="Weaver B."/>
            <person name="Ciecko A."/>
            <person name="Tallon L."/>
            <person name="Jackson J."/>
            <person name="Pai G."/>
            <person name="Aken S.V."/>
            <person name="Utterback T."/>
            <person name="Reidmuller S."/>
            <person name="Feldblyum T."/>
            <person name="Hsiao J."/>
            <person name="Zismann V."/>
            <person name="Iobst S."/>
            <person name="de Vazeille A.R."/>
            <person name="Buell C.R."/>
            <person name="Ying K."/>
            <person name="Li Y."/>
            <person name="Lu T."/>
            <person name="Huang Y."/>
            <person name="Zhao Q."/>
            <person name="Feng Q."/>
            <person name="Zhang L."/>
            <person name="Zhu J."/>
            <person name="Weng Q."/>
            <person name="Mu J."/>
            <person name="Lu Y."/>
            <person name="Fan D."/>
            <person name="Liu Y."/>
            <person name="Guan J."/>
            <person name="Zhang Y."/>
            <person name="Yu S."/>
            <person name="Liu X."/>
            <person name="Zhang Y."/>
            <person name="Hong G."/>
            <person name="Han B."/>
            <person name="Choisne N."/>
            <person name="Demange N."/>
            <person name="Orjeda G."/>
            <person name="Samain S."/>
            <person name="Cattolico L."/>
            <person name="Pelletier E."/>
            <person name="Couloux A."/>
            <person name="Segurens B."/>
            <person name="Wincker P."/>
            <person name="D'Hont A."/>
            <person name="Scarpelli C."/>
            <person name="Weissenbach J."/>
            <person name="Salanoubat M."/>
            <person name="Quetier F."/>
            <person name="Yu Y."/>
            <person name="Kim H.R."/>
            <person name="Rambo T."/>
            <person name="Currie J."/>
            <person name="Collura K."/>
            <person name="Luo M."/>
            <person name="Yang T."/>
            <person name="Ammiraju J.S.S."/>
            <person name="Engler F."/>
            <person name="Soderlund C."/>
            <person name="Wing R.A."/>
            <person name="Palmer L.E."/>
            <person name="de la Bastide M."/>
            <person name="Spiegel L."/>
            <person name="Nascimento L."/>
            <person name="Zutavern T."/>
            <person name="O'Shaughnessy A."/>
            <person name="Dike S."/>
            <person name="Dedhia N."/>
            <person name="Preston R."/>
            <person name="Balija V."/>
            <person name="McCombie W.R."/>
            <person name="Chow T."/>
            <person name="Chen H."/>
            <person name="Chung M."/>
            <person name="Chen C."/>
            <person name="Shaw J."/>
            <person name="Wu H."/>
            <person name="Hsiao K."/>
            <person name="Chao Y."/>
            <person name="Chu M."/>
            <person name="Cheng C."/>
            <person name="Hour A."/>
            <person name="Lee P."/>
            <person name="Lin S."/>
            <person name="Lin Y."/>
            <person name="Liou J."/>
            <person name="Liu S."/>
            <person name="Hsing Y."/>
            <person name="Raghuvanshi S."/>
            <person name="Mohanty A."/>
            <person name="Bharti A.K."/>
            <person name="Gaur A."/>
            <person name="Gupta V."/>
            <person name="Kumar D."/>
            <person name="Ravi V."/>
            <person name="Vij S."/>
            <person name="Kapur A."/>
            <person name="Khurana P."/>
            <person name="Khurana P."/>
            <person name="Khurana J.P."/>
            <person name="Tyagi A.K."/>
            <person name="Gaikwad K."/>
            <person name="Singh A."/>
            <person name="Dalal V."/>
            <person name="Srivastava S."/>
            <person name="Dixit A."/>
            <person name="Pal A.K."/>
            <person name="Ghazi I.A."/>
            <person name="Yadav M."/>
            <person name="Pandit A."/>
            <person name="Bhargava A."/>
            <person name="Sureshbabu K."/>
            <person name="Batra K."/>
            <person name="Sharma T.R."/>
            <person name="Mohapatra T."/>
            <person name="Singh N.K."/>
            <person name="Messing J."/>
            <person name="Nelson A.B."/>
            <person name="Fuks G."/>
            <person name="Kavchok S."/>
            <person name="Keizer G."/>
            <person name="Linton E."/>
            <person name="Llaca V."/>
            <person name="Song R."/>
            <person name="Tanyolac B."/>
            <person name="Young S."/>
            <person name="Ho-Il K."/>
            <person name="Hahn J.H."/>
            <person name="Sangsakoo G."/>
            <person name="Vanavichit A."/>
            <person name="de Mattos Luiz.A.T."/>
            <person name="Zimmer P.D."/>
            <person name="Malone G."/>
            <person name="Dellagostin O."/>
            <person name="de Oliveira A.C."/>
            <person name="Bevan M."/>
            <person name="Bancroft I."/>
            <person name="Minx P."/>
            <person name="Cordum H."/>
            <person name="Wilson R."/>
            <person name="Cheng Z."/>
            <person name="Jin W."/>
            <person name="Jiang J."/>
            <person name="Leong S.A."/>
            <person name="Iwama H."/>
            <person name="Gojobori T."/>
            <person name="Itoh T."/>
            <person name="Niimura Y."/>
            <person name="Fujii Y."/>
            <person name="Habara T."/>
            <person name="Sakai H."/>
            <person name="Sato Y."/>
            <person name="Wilson G."/>
            <person name="Kumar K."/>
            <person name="McCouch S."/>
            <person name="Juretic N."/>
            <person name="Hoen D."/>
            <person name="Wright S."/>
            <person name="Bruskiewich R."/>
            <person name="Bureau T."/>
            <person name="Miyao A."/>
            <person name="Hirochika H."/>
            <person name="Nishikawa T."/>
            <person name="Kadowaki K."/>
            <person name="Sugiura M."/>
            <person name="Burr B."/>
            <person name="Sasaki T."/>
        </authorList>
    </citation>
    <scope>NUCLEOTIDE SEQUENCE [LARGE SCALE GENOMIC DNA]</scope>
    <source>
        <strain evidence="3">cv. Nipponbare</strain>
    </source>
</reference>
<protein>
    <submittedName>
        <fullName evidence="2">HGWP repeat containing protein-like</fullName>
    </submittedName>
</protein>
<dbReference type="Proteomes" id="UP000000763">
    <property type="component" value="Chromosome 6"/>
</dbReference>
<evidence type="ECO:0000256" key="1">
    <source>
        <dbReference type="SAM" id="MobiDB-lite"/>
    </source>
</evidence>
<evidence type="ECO:0000313" key="3">
    <source>
        <dbReference type="Proteomes" id="UP000000763"/>
    </source>
</evidence>
<evidence type="ECO:0000313" key="2">
    <source>
        <dbReference type="EMBL" id="BAD54552.1"/>
    </source>
</evidence>
<feature type="region of interest" description="Disordered" evidence="1">
    <location>
        <begin position="279"/>
        <end position="381"/>
    </location>
</feature>
<accession>Q5Z639</accession>
<name>Q5Z639_ORYSJ</name>
<sequence>MLNDDNVKRIAESKLNIKKVNLSCLFVGAIPSYEPSGMFADSLQRRSSQAVPSGKVLLEVRQDATEEVRQEEKTAQPIFLLASSNLGDEILRRRRRRIRRIPPSPRALKWGELLPVIPSPFPPTFPALSPSDSLGIFPLNLAGINGGRIFRGRFPLRPAALSPSRRYKIVPRASLLRFRRSPLAPAVGFVLAPCTSLFAVAAELRSAAAAAPDFLLTRRHLHSLRRVAADPVRRSASSVDCRSTVALGNPNRAVAFLRSGSPPPSLRSSSRLGATSLGIAASPSTSSAPPFRSPTVGAPPSSSSRAAPPSSSAPSAVSAAFAVSGPPSGAPSRLPSGPGRQPPAPAGAADARDPRRRPPPAACARSTVDRAADAWAPPPVDPTLQLRKIRSSWKLKPAFGKASKASHIILEHIESQFIKLF</sequence>